<evidence type="ECO:0000313" key="2">
    <source>
        <dbReference type="EMBL" id="CAK9008128.1"/>
    </source>
</evidence>
<reference evidence="2 3" key="1">
    <citation type="submission" date="2024-02" db="EMBL/GenBank/DDBJ databases">
        <authorList>
            <person name="Chen Y."/>
            <person name="Shah S."/>
            <person name="Dougan E. K."/>
            <person name="Thang M."/>
            <person name="Chan C."/>
        </authorList>
    </citation>
    <scope>NUCLEOTIDE SEQUENCE [LARGE SCALE GENOMIC DNA]</scope>
</reference>
<feature type="region of interest" description="Disordered" evidence="1">
    <location>
        <begin position="14"/>
        <end position="35"/>
    </location>
</feature>
<feature type="region of interest" description="Disordered" evidence="1">
    <location>
        <begin position="144"/>
        <end position="164"/>
    </location>
</feature>
<dbReference type="Proteomes" id="UP001642484">
    <property type="component" value="Unassembled WGS sequence"/>
</dbReference>
<proteinExistence type="predicted"/>
<comment type="caution">
    <text evidence="2">The sequence shown here is derived from an EMBL/GenBank/DDBJ whole genome shotgun (WGS) entry which is preliminary data.</text>
</comment>
<feature type="compositionally biased region" description="Basic and acidic residues" evidence="1">
    <location>
        <begin position="147"/>
        <end position="164"/>
    </location>
</feature>
<sequence length="164" mass="18805">MPLCPALSTFSRSERLLGDESGSEDEEDESSNRDRDVAELLRRMAKALADFYGLGEAKHATRLKSSVVNVVMVTQEAWKVKERPSQLDEPPMFWLRGGRVYDFHGDRGTVSEFENDLLIREVEDDGICRQRRQKQGLLPFPFLPLPQREKAEEQEEEAKVGPKR</sequence>
<keyword evidence="3" id="KW-1185">Reference proteome</keyword>
<gene>
    <name evidence="2" type="ORF">CCMP2556_LOCUS9132</name>
</gene>
<organism evidence="2 3">
    <name type="scientific">Durusdinium trenchii</name>
    <dbReference type="NCBI Taxonomy" id="1381693"/>
    <lineage>
        <taxon>Eukaryota</taxon>
        <taxon>Sar</taxon>
        <taxon>Alveolata</taxon>
        <taxon>Dinophyceae</taxon>
        <taxon>Suessiales</taxon>
        <taxon>Symbiodiniaceae</taxon>
        <taxon>Durusdinium</taxon>
    </lineage>
</organism>
<protein>
    <submittedName>
        <fullName evidence="2">Uncharacterized protein</fullName>
    </submittedName>
</protein>
<accession>A0ABP0J1D3</accession>
<evidence type="ECO:0000313" key="3">
    <source>
        <dbReference type="Proteomes" id="UP001642484"/>
    </source>
</evidence>
<evidence type="ECO:0000256" key="1">
    <source>
        <dbReference type="SAM" id="MobiDB-lite"/>
    </source>
</evidence>
<name>A0ABP0J1D3_9DINO</name>
<dbReference type="EMBL" id="CAXAMN010004180">
    <property type="protein sequence ID" value="CAK9008128.1"/>
    <property type="molecule type" value="Genomic_DNA"/>
</dbReference>